<name>A0A976QRE3_THEOR</name>
<feature type="compositionally biased region" description="Low complexity" evidence="1">
    <location>
        <begin position="512"/>
        <end position="526"/>
    </location>
</feature>
<dbReference type="AlphaFoldDB" id="A0A976QRE3"/>
<feature type="region of interest" description="Disordered" evidence="1">
    <location>
        <begin position="496"/>
        <end position="588"/>
    </location>
</feature>
<sequence length="707" mass="76857">MNNIVPSGWNLVESAGPFQRRVNNRLQLNLLTVDLTYKKSTDTVIYTRDDRNDVEQFEAKDTYLFRKVLNDGQFVWEATGDNYAKKLLVRKGPDGDPKLTLYYHQPIPGPAAYKTNQRTDNASQRFQPGSLDAYPFGPFPQYVYDPYGAYVGYTGYPGHPGYPAYGAPVPGGSGEMTRPPVIKTSTPVVVMPRRGSRGFKVSDYKRGKRCLSFTVTDNEGSEGERSPTEDERSKRKGHPRDKTVADDDDIEVVEELVSSDETPKKDGEQGEEGKADKKAADTVVTGQDTRGAAAPAEPREDKREPQGAAANLGAGKVDNVVLKDLMDLVKALKNDVDLIKETLKNSDFDTSKLTGTATQKQPAVPALVKEFNATGDSSTIKMYAFGPDGEGAVGIDGSQYGHKLVLTVGDHSNVYILDGNSNTMSVTTAKDFDDDEDEEEGGEGPAVQDVYVNKSVPGAVGTVKGTVPPHSNLFIGGKGVPTPVVVPGLQHTPVQVVKAKPGDSSEDSPSESGPSGTPAAPAAGPGAVPPAAPAPSPVVLAAPATPATPATPAGQAAPATPPPTPATTPPATPAPGKKKLMDDDRDDDDLKKRILPPLRKLQSLVLVLVQMLVQRRLHLFSLDHRYQALLLLPEPLLLPLHPEVHFQYHHQLDLVRRDRSPFQLIHHNYHRLQFLELHLSLVHLQLFQVYHSELHWQLALYRLQGRP</sequence>
<feature type="compositionally biased region" description="Low complexity" evidence="1">
    <location>
        <begin position="537"/>
        <end position="558"/>
    </location>
</feature>
<reference evidence="2" key="1">
    <citation type="submission" date="2022-07" db="EMBL/GenBank/DDBJ databases">
        <title>Evaluation of T. orientalis genome assembly methods using nanopore sequencing and analysis of variation between genomes.</title>
        <authorList>
            <person name="Yam J."/>
            <person name="Micallef M.L."/>
            <person name="Liu M."/>
            <person name="Djordjevic S.P."/>
            <person name="Bogema D.R."/>
            <person name="Jenkins C."/>
        </authorList>
    </citation>
    <scope>NUCLEOTIDE SEQUENCE</scope>
    <source>
        <strain evidence="2">Fish Creek</strain>
    </source>
</reference>
<dbReference type="Proteomes" id="UP000244803">
    <property type="component" value="Chromosome 1"/>
</dbReference>
<feature type="compositionally biased region" description="Basic and acidic residues" evidence="1">
    <location>
        <begin position="222"/>
        <end position="233"/>
    </location>
</feature>
<dbReference type="EMBL" id="CP056065">
    <property type="protein sequence ID" value="UKJ88055.2"/>
    <property type="molecule type" value="Genomic_DNA"/>
</dbReference>
<feature type="compositionally biased region" description="Pro residues" evidence="1">
    <location>
        <begin position="527"/>
        <end position="536"/>
    </location>
</feature>
<evidence type="ECO:0000313" key="3">
    <source>
        <dbReference type="Proteomes" id="UP000244803"/>
    </source>
</evidence>
<feature type="region of interest" description="Disordered" evidence="1">
    <location>
        <begin position="215"/>
        <end position="311"/>
    </location>
</feature>
<feature type="compositionally biased region" description="Pro residues" evidence="1">
    <location>
        <begin position="559"/>
        <end position="573"/>
    </location>
</feature>
<accession>A0A976QRE3</accession>
<dbReference type="Pfam" id="PF04385">
    <property type="entry name" value="FAINT"/>
    <property type="match status" value="1"/>
</dbReference>
<evidence type="ECO:0000256" key="1">
    <source>
        <dbReference type="SAM" id="MobiDB-lite"/>
    </source>
</evidence>
<feature type="compositionally biased region" description="Acidic residues" evidence="1">
    <location>
        <begin position="246"/>
        <end position="258"/>
    </location>
</feature>
<gene>
    <name evidence="2" type="ORF">MACJ_000498</name>
</gene>
<evidence type="ECO:0000313" key="2">
    <source>
        <dbReference type="EMBL" id="UKJ88055.2"/>
    </source>
</evidence>
<dbReference type="InterPro" id="IPR007480">
    <property type="entry name" value="DUF529"/>
</dbReference>
<feature type="compositionally biased region" description="Basic and acidic residues" evidence="1">
    <location>
        <begin position="261"/>
        <end position="280"/>
    </location>
</feature>
<organism evidence="2 3">
    <name type="scientific">Theileria orientalis</name>
    <dbReference type="NCBI Taxonomy" id="68886"/>
    <lineage>
        <taxon>Eukaryota</taxon>
        <taxon>Sar</taxon>
        <taxon>Alveolata</taxon>
        <taxon>Apicomplexa</taxon>
        <taxon>Aconoidasida</taxon>
        <taxon>Piroplasmida</taxon>
        <taxon>Theileriidae</taxon>
        <taxon>Theileria</taxon>
    </lineage>
</organism>
<protein>
    <submittedName>
        <fullName evidence="2">Uncharacterized protein</fullName>
    </submittedName>
</protein>
<dbReference type="OrthoDB" id="10549730at2759"/>
<proteinExistence type="predicted"/>